<dbReference type="NCBIfam" id="TIGR00446">
    <property type="entry name" value="nop2p"/>
    <property type="match status" value="1"/>
</dbReference>
<dbReference type="InterPro" id="IPR049560">
    <property type="entry name" value="MeTrfase_RsmB-F_NOP2_cat"/>
</dbReference>
<dbReference type="Pfam" id="PF01189">
    <property type="entry name" value="Methyltr_RsmB-F"/>
    <property type="match status" value="1"/>
</dbReference>
<accession>A0ABD1NPZ7</accession>
<dbReference type="InterPro" id="IPR029063">
    <property type="entry name" value="SAM-dependent_MTases_sf"/>
</dbReference>
<evidence type="ECO:0000256" key="4">
    <source>
        <dbReference type="ARBA" id="ARBA00022691"/>
    </source>
</evidence>
<comment type="caution">
    <text evidence="9">The sequence shown here is derived from an EMBL/GenBank/DDBJ whole genome shotgun (WGS) entry which is preliminary data.</text>
</comment>
<comment type="caution">
    <text evidence="6">Lacks conserved residue(s) required for the propagation of feature annotation.</text>
</comment>
<dbReference type="GO" id="GO:0003723">
    <property type="term" value="F:RNA binding"/>
    <property type="evidence" value="ECO:0007669"/>
    <property type="project" value="UniProtKB-UniRule"/>
</dbReference>
<dbReference type="InterPro" id="IPR001678">
    <property type="entry name" value="MeTrfase_RsmB-F_NOP2_dom"/>
</dbReference>
<dbReference type="AlphaFoldDB" id="A0ABD1NPZ7"/>
<dbReference type="GO" id="GO:0008168">
    <property type="term" value="F:methyltransferase activity"/>
    <property type="evidence" value="ECO:0007669"/>
    <property type="project" value="UniProtKB-KW"/>
</dbReference>
<evidence type="ECO:0000313" key="10">
    <source>
        <dbReference type="Proteomes" id="UP001604336"/>
    </source>
</evidence>
<feature type="active site" description="Nucleophile" evidence="6">
    <location>
        <position position="156"/>
    </location>
</feature>
<feature type="region of interest" description="Disordered" evidence="7">
    <location>
        <begin position="479"/>
        <end position="561"/>
    </location>
</feature>
<dbReference type="GO" id="GO:0032259">
    <property type="term" value="P:methylation"/>
    <property type="evidence" value="ECO:0007669"/>
    <property type="project" value="UniProtKB-KW"/>
</dbReference>
<feature type="binding site" evidence="6">
    <location>
        <position position="99"/>
    </location>
    <ligand>
        <name>S-adenosyl-L-methionine</name>
        <dbReference type="ChEBI" id="CHEBI:59789"/>
    </ligand>
</feature>
<name>A0ABD1NPZ7_9LAMI</name>
<dbReference type="PANTHER" id="PTHR22807">
    <property type="entry name" value="NOP2 YEAST -RELATED NOL1/NOP2/FMU SUN DOMAIN-CONTAINING"/>
    <property type="match status" value="1"/>
</dbReference>
<dbReference type="PANTHER" id="PTHR22807:SF30">
    <property type="entry name" value="28S RRNA (CYTOSINE(4447)-C(5))-METHYLTRANSFERASE-RELATED"/>
    <property type="match status" value="1"/>
</dbReference>
<evidence type="ECO:0000256" key="1">
    <source>
        <dbReference type="ARBA" id="ARBA00007494"/>
    </source>
</evidence>
<dbReference type="SUPFAM" id="SSF53335">
    <property type="entry name" value="S-adenosyl-L-methionine-dependent methyltransferases"/>
    <property type="match status" value="1"/>
</dbReference>
<evidence type="ECO:0000259" key="8">
    <source>
        <dbReference type="PROSITE" id="PS51686"/>
    </source>
</evidence>
<dbReference type="PRINTS" id="PR02008">
    <property type="entry name" value="RCMTFAMILY"/>
</dbReference>
<feature type="compositionally biased region" description="Basic and acidic residues" evidence="7">
    <location>
        <begin position="834"/>
        <end position="848"/>
    </location>
</feature>
<evidence type="ECO:0000256" key="2">
    <source>
        <dbReference type="ARBA" id="ARBA00022603"/>
    </source>
</evidence>
<feature type="compositionally biased region" description="Polar residues" evidence="7">
    <location>
        <begin position="516"/>
        <end position="532"/>
    </location>
</feature>
<feature type="compositionally biased region" description="Low complexity" evidence="7">
    <location>
        <begin position="658"/>
        <end position="674"/>
    </location>
</feature>
<keyword evidence="5 6" id="KW-0694">RNA-binding</keyword>
<dbReference type="PROSITE" id="PS01153">
    <property type="entry name" value="NOL1_NOP2_SUN"/>
    <property type="match status" value="1"/>
</dbReference>
<evidence type="ECO:0000256" key="6">
    <source>
        <dbReference type="PROSITE-ProRule" id="PRU01023"/>
    </source>
</evidence>
<sequence>MVEIRWGWLCMIHKCQLGPLQNIWRVIIWAAPGGKTTYIAALMKNSGIIYANEMKESRLKSLTANLHRMGVTNTIVSNYDGRELPQVLGNNSVDRVLLDAPCSGIGVISKDESVKTSKSSLDIKNSSHLQKQLILAAIDMVDVNSKSGGCIVYSTCSIMVTENEAVIDYAIKKRDVKLVPCGLDFGRPGFIRFRGYRFHTSLEKTRRFYPHVHNMDGFFVAKLKKMSNSKPIVEPYELLGEVEQGPESIESNGLNKAEGDIQQHQKKKVIGEKKRNLSNVSAHGGNEENPSVTKNWKKNKRLSRPEISKARYSAAGWQSLATLKLVRVGLGYWIKMDAGLGHTLHPGPIDDSIWAWERVPFIRPGRLAPRQQPPPDVVAGEHLLPAAPYGSRWNVGFKLESVGTHVLVLYRDQLDNMKDDQAQSLQRIYHRASDAMYQGHEVSGHDVLREIQDICAYSLRAAHEDHRLTVRPDANLTAAFPAAPPKVQRGRPKKRGGFAGGSAGESRKRISHLPGTPSTSLAEYHSPSQSNVLPAHGELPDTPQTWDSSLNSPDFHDTTDPNMMQLNMEVTAPDSLKQEARSLSLDFADTTNPILHALGKIRDICAFALRMTNGNQSSLLTQTAIPVGPKTKRCKPRRRGGISGRPVGASGGLGSYFPSTLGPSSPTPSSSLGPNTSRPHEILDQDFEPFTTPLMGDSPLPELQDTMQSEMIELDAITGSREASPSAANPSTSEPPFYPQGDQSSVPHLTNTTTNFFRDDTAPVPVDPSHTARVDARQVESTDGGIEVSPPTPDPPVLELQHAQTLAQSDPKPEMLDETPYTTQGDSVVSQPSPREHKVSPVHTDSDKVAIQVDGPDTYSKPVPSVLEPHCTETPAPSDSTSPAKKDVSPSTQQVDLIIPEPSSSKHPMSSVMQVDTPDSDSVQGDGGKRKDRAPDHVTLVDSSHTNDIAINSRDPDIVNDDSKSLAKPLNEGESKATRADPAAVTEDGQKKYKRQRRVPSKLR</sequence>
<protein>
    <submittedName>
        <fullName evidence="9">Serine/threonine-protein phosphatase 7 long form-like protein</fullName>
    </submittedName>
</protein>
<feature type="binding site" evidence="6">
    <location>
        <position position="53"/>
    </location>
    <ligand>
        <name>S-adenosyl-L-methionine</name>
        <dbReference type="ChEBI" id="CHEBI:59789"/>
    </ligand>
</feature>
<feature type="domain" description="SAM-dependent MTase RsmB/NOP-type" evidence="8">
    <location>
        <begin position="1"/>
        <end position="226"/>
    </location>
</feature>
<feature type="compositionally biased region" description="Polar residues" evidence="7">
    <location>
        <begin position="902"/>
        <end position="914"/>
    </location>
</feature>
<feature type="binding site" evidence="6">
    <location>
        <position position="80"/>
    </location>
    <ligand>
        <name>S-adenosyl-L-methionine</name>
        <dbReference type="ChEBI" id="CHEBI:59789"/>
    </ligand>
</feature>
<keyword evidence="10" id="KW-1185">Reference proteome</keyword>
<keyword evidence="4 6" id="KW-0949">S-adenosyl-L-methionine</keyword>
<evidence type="ECO:0000313" key="9">
    <source>
        <dbReference type="EMBL" id="KAL2453693.1"/>
    </source>
</evidence>
<organism evidence="9 10">
    <name type="scientific">Abeliophyllum distichum</name>
    <dbReference type="NCBI Taxonomy" id="126358"/>
    <lineage>
        <taxon>Eukaryota</taxon>
        <taxon>Viridiplantae</taxon>
        <taxon>Streptophyta</taxon>
        <taxon>Embryophyta</taxon>
        <taxon>Tracheophyta</taxon>
        <taxon>Spermatophyta</taxon>
        <taxon>Magnoliopsida</taxon>
        <taxon>eudicotyledons</taxon>
        <taxon>Gunneridae</taxon>
        <taxon>Pentapetalae</taxon>
        <taxon>asterids</taxon>
        <taxon>lamiids</taxon>
        <taxon>Lamiales</taxon>
        <taxon>Oleaceae</taxon>
        <taxon>Forsythieae</taxon>
        <taxon>Abeliophyllum</taxon>
    </lineage>
</organism>
<feature type="compositionally biased region" description="Polar residues" evidence="7">
    <location>
        <begin position="820"/>
        <end position="833"/>
    </location>
</feature>
<dbReference type="PROSITE" id="PS51686">
    <property type="entry name" value="SAM_MT_RSMB_NOP"/>
    <property type="match status" value="1"/>
</dbReference>
<evidence type="ECO:0000256" key="5">
    <source>
        <dbReference type="ARBA" id="ARBA00022884"/>
    </source>
</evidence>
<comment type="similarity">
    <text evidence="1 6">Belongs to the class I-like SAM-binding methyltransferase superfamily. RsmB/NOP family.</text>
</comment>
<evidence type="ECO:0000256" key="3">
    <source>
        <dbReference type="ARBA" id="ARBA00022679"/>
    </source>
</evidence>
<feature type="compositionally biased region" description="Polar residues" evidence="7">
    <location>
        <begin position="721"/>
        <end position="734"/>
    </location>
</feature>
<keyword evidence="3 6" id="KW-0808">Transferase</keyword>
<feature type="compositionally biased region" description="Basic residues" evidence="7">
    <location>
        <begin position="630"/>
        <end position="640"/>
    </location>
</feature>
<feature type="compositionally biased region" description="Basic and acidic residues" evidence="7">
    <location>
        <begin position="954"/>
        <end position="979"/>
    </location>
</feature>
<dbReference type="InterPro" id="IPR023267">
    <property type="entry name" value="RCMT"/>
</dbReference>
<gene>
    <name evidence="9" type="ORF">Adt_48803</name>
</gene>
<feature type="compositionally biased region" description="Polar residues" evidence="7">
    <location>
        <begin position="941"/>
        <end position="950"/>
    </location>
</feature>
<dbReference type="InterPro" id="IPR018314">
    <property type="entry name" value="RsmB/NOL1/NOP2-like_CS"/>
</dbReference>
<proteinExistence type="inferred from homology"/>
<feature type="compositionally biased region" description="Basic and acidic residues" evidence="7">
    <location>
        <begin position="770"/>
        <end position="780"/>
    </location>
</feature>
<feature type="compositionally biased region" description="Polar residues" evidence="7">
    <location>
        <begin position="542"/>
        <end position="552"/>
    </location>
</feature>
<dbReference type="Gene3D" id="3.40.50.150">
    <property type="entry name" value="Vaccinia Virus protein VP39"/>
    <property type="match status" value="1"/>
</dbReference>
<feature type="compositionally biased region" description="Polar residues" evidence="7">
    <location>
        <begin position="875"/>
        <end position="895"/>
    </location>
</feature>
<feature type="region of interest" description="Disordered" evidence="7">
    <location>
        <begin position="622"/>
        <end position="682"/>
    </location>
</feature>
<dbReference type="InterPro" id="IPR011023">
    <property type="entry name" value="Nop2p"/>
</dbReference>
<reference evidence="10" key="1">
    <citation type="submission" date="2024-07" db="EMBL/GenBank/DDBJ databases">
        <title>Two chromosome-level genome assemblies of Korean endemic species Abeliophyllum distichum and Forsythia ovata (Oleaceae).</title>
        <authorList>
            <person name="Jang H."/>
        </authorList>
    </citation>
    <scope>NUCLEOTIDE SEQUENCE [LARGE SCALE GENOMIC DNA]</scope>
</reference>
<keyword evidence="2 6" id="KW-0489">Methyltransferase</keyword>
<feature type="region of interest" description="Disordered" evidence="7">
    <location>
        <begin position="720"/>
        <end position="1004"/>
    </location>
</feature>
<evidence type="ECO:0000256" key="7">
    <source>
        <dbReference type="SAM" id="MobiDB-lite"/>
    </source>
</evidence>
<feature type="compositionally biased region" description="Basic residues" evidence="7">
    <location>
        <begin position="992"/>
        <end position="1004"/>
    </location>
</feature>
<dbReference type="Proteomes" id="UP001604336">
    <property type="component" value="Unassembled WGS sequence"/>
</dbReference>
<feature type="compositionally biased region" description="Basic and acidic residues" evidence="7">
    <location>
        <begin position="927"/>
        <end position="936"/>
    </location>
</feature>
<dbReference type="EMBL" id="JBFOLK010000597">
    <property type="protein sequence ID" value="KAL2453693.1"/>
    <property type="molecule type" value="Genomic_DNA"/>
</dbReference>